<accession>A0A2S7SWW6</accession>
<evidence type="ECO:0000313" key="10">
    <source>
        <dbReference type="Proteomes" id="UP000239872"/>
    </source>
</evidence>
<feature type="transmembrane region" description="Helical" evidence="8">
    <location>
        <begin position="308"/>
        <end position="325"/>
    </location>
</feature>
<gene>
    <name evidence="9" type="ORF">CJD36_014155</name>
</gene>
<dbReference type="AlphaFoldDB" id="A0A2S7SWW6"/>
<comment type="subcellular location">
    <subcellularLocation>
        <location evidence="1">Cell membrane</location>
        <topology evidence="1">Multi-pass membrane protein</topology>
    </subcellularLocation>
</comment>
<dbReference type="GO" id="GO:0016746">
    <property type="term" value="F:acyltransferase activity"/>
    <property type="evidence" value="ECO:0007669"/>
    <property type="project" value="UniProtKB-KW"/>
</dbReference>
<feature type="transmembrane region" description="Helical" evidence="8">
    <location>
        <begin position="406"/>
        <end position="424"/>
    </location>
</feature>
<evidence type="ECO:0000256" key="2">
    <source>
        <dbReference type="ARBA" id="ARBA00010323"/>
    </source>
</evidence>
<organism evidence="9 10">
    <name type="scientific">Flavipsychrobacter stenotrophus</name>
    <dbReference type="NCBI Taxonomy" id="2077091"/>
    <lineage>
        <taxon>Bacteria</taxon>
        <taxon>Pseudomonadati</taxon>
        <taxon>Bacteroidota</taxon>
        <taxon>Chitinophagia</taxon>
        <taxon>Chitinophagales</taxon>
        <taxon>Chitinophagaceae</taxon>
        <taxon>Flavipsychrobacter</taxon>
    </lineage>
</organism>
<feature type="transmembrane region" description="Helical" evidence="8">
    <location>
        <begin position="444"/>
        <end position="470"/>
    </location>
</feature>
<feature type="transmembrane region" description="Helical" evidence="8">
    <location>
        <begin position="119"/>
        <end position="137"/>
    </location>
</feature>
<dbReference type="EMBL" id="PPSL01000003">
    <property type="protein sequence ID" value="PQJ11107.1"/>
    <property type="molecule type" value="Genomic_DNA"/>
</dbReference>
<evidence type="ECO:0000256" key="7">
    <source>
        <dbReference type="PIRNR" id="PIRNR016636"/>
    </source>
</evidence>
<feature type="transmembrane region" description="Helical" evidence="8">
    <location>
        <begin position="77"/>
        <end position="98"/>
    </location>
</feature>
<protein>
    <submittedName>
        <fullName evidence="9">MBOAT family protein</fullName>
    </submittedName>
</protein>
<reference evidence="9 10" key="1">
    <citation type="submission" date="2018-01" db="EMBL/GenBank/DDBJ databases">
        <title>A novel member of the phylum Bacteroidetes isolated from glacier ice.</title>
        <authorList>
            <person name="Liu Q."/>
            <person name="Xin Y.-H."/>
        </authorList>
    </citation>
    <scope>NUCLEOTIDE SEQUENCE [LARGE SCALE GENOMIC DNA]</scope>
    <source>
        <strain evidence="9 10">RB1R16</strain>
    </source>
</reference>
<dbReference type="PIRSF" id="PIRSF016636">
    <property type="entry name" value="AlgI_DltB"/>
    <property type="match status" value="1"/>
</dbReference>
<comment type="caution">
    <text evidence="9">The sequence shown here is derived from an EMBL/GenBank/DDBJ whole genome shotgun (WGS) entry which is preliminary data.</text>
</comment>
<name>A0A2S7SWW6_9BACT</name>
<evidence type="ECO:0000256" key="8">
    <source>
        <dbReference type="SAM" id="Phobius"/>
    </source>
</evidence>
<sequence>MVFSSLIFLFCFLPIFFFLYYLADKRYKNGIILAGSILFYAWGAPRFIFVILGTTVIDFYVVRAMAAAEKTAFRRGLLFISLSINLGLLFYFKYLNFFEDNLNTVLTLFKMKPMQWTKLVLPIGISFYTFETITYVVDVYRRIHKPLKNFWDYQLYIILFPKLIAGPIIRYHDFAGQIYDHVEYETTEYKLRGFYRFCLGLGKKVLIANVVGSAASSIFDLGDQLSTTTAWIGAISYTFQIYFDFSGYSDMALGLGMMMGFRFPENFNNPYSATSITDFWRKWHISLGSWMRNYLYIPLGGNRVNSKARLFFNLWLVFLLSGLWHGAAWGFIIWGAYHGLFLVLERLFLGKWLQKLGKGAFVYTFLVAVVGWVFFKTEHLDKSMEFLHAMFTWKPDTFVWRADREFITMTAMAVLFSFFTLVPIGQKIQHKVFFEDYSMRRHYLMATAMVILFFLCAGRTTITTFNPFIYFRF</sequence>
<feature type="transmembrane region" description="Helical" evidence="8">
    <location>
        <begin position="356"/>
        <end position="375"/>
    </location>
</feature>
<dbReference type="PANTHER" id="PTHR13285:SF18">
    <property type="entry name" value="PROTEIN-CYSTEINE N-PALMITOYLTRANSFERASE RASP"/>
    <property type="match status" value="1"/>
</dbReference>
<keyword evidence="6 7" id="KW-0472">Membrane</keyword>
<keyword evidence="4 8" id="KW-0812">Transmembrane</keyword>
<feature type="transmembrane region" description="Helical" evidence="8">
    <location>
        <begin position="6"/>
        <end position="23"/>
    </location>
</feature>
<dbReference type="PANTHER" id="PTHR13285">
    <property type="entry name" value="ACYLTRANSFERASE"/>
    <property type="match status" value="1"/>
</dbReference>
<evidence type="ECO:0000256" key="6">
    <source>
        <dbReference type="ARBA" id="ARBA00023136"/>
    </source>
</evidence>
<evidence type="ECO:0000256" key="5">
    <source>
        <dbReference type="ARBA" id="ARBA00022989"/>
    </source>
</evidence>
<comment type="similarity">
    <text evidence="2 7">Belongs to the membrane-bound acyltransferase family.</text>
</comment>
<dbReference type="OrthoDB" id="9805788at2"/>
<dbReference type="InterPro" id="IPR004299">
    <property type="entry name" value="MBOAT_fam"/>
</dbReference>
<dbReference type="PIRSF" id="PIRSF500217">
    <property type="entry name" value="AlgI"/>
    <property type="match status" value="1"/>
</dbReference>
<dbReference type="GO" id="GO:0042121">
    <property type="term" value="P:alginic acid biosynthetic process"/>
    <property type="evidence" value="ECO:0007669"/>
    <property type="project" value="InterPro"/>
</dbReference>
<proteinExistence type="inferred from homology"/>
<feature type="transmembrane region" description="Helical" evidence="8">
    <location>
        <begin position="153"/>
        <end position="171"/>
    </location>
</feature>
<evidence type="ECO:0000256" key="3">
    <source>
        <dbReference type="ARBA" id="ARBA00022475"/>
    </source>
</evidence>
<keyword evidence="5 8" id="KW-1133">Transmembrane helix</keyword>
<evidence type="ECO:0000313" key="9">
    <source>
        <dbReference type="EMBL" id="PQJ11107.1"/>
    </source>
</evidence>
<dbReference type="InterPro" id="IPR051085">
    <property type="entry name" value="MB_O-acyltransferase"/>
</dbReference>
<evidence type="ECO:0000256" key="4">
    <source>
        <dbReference type="ARBA" id="ARBA00022692"/>
    </source>
</evidence>
<feature type="transmembrane region" description="Helical" evidence="8">
    <location>
        <begin position="30"/>
        <end position="57"/>
    </location>
</feature>
<dbReference type="GO" id="GO:0005886">
    <property type="term" value="C:plasma membrane"/>
    <property type="evidence" value="ECO:0007669"/>
    <property type="project" value="UniProtKB-SubCell"/>
</dbReference>
<dbReference type="InterPro" id="IPR024194">
    <property type="entry name" value="Ac/AlaTfrase_AlgI/DltB"/>
</dbReference>
<keyword evidence="7" id="KW-0808">Transferase</keyword>
<keyword evidence="3 7" id="KW-1003">Cell membrane</keyword>
<dbReference type="InterPro" id="IPR028362">
    <property type="entry name" value="AlgI"/>
</dbReference>
<keyword evidence="10" id="KW-1185">Reference proteome</keyword>
<keyword evidence="7" id="KW-0012">Acyltransferase</keyword>
<dbReference type="Pfam" id="PF03062">
    <property type="entry name" value="MBOAT"/>
    <property type="match status" value="1"/>
</dbReference>
<dbReference type="Proteomes" id="UP000239872">
    <property type="component" value="Unassembled WGS sequence"/>
</dbReference>
<evidence type="ECO:0000256" key="1">
    <source>
        <dbReference type="ARBA" id="ARBA00004651"/>
    </source>
</evidence>
<dbReference type="RefSeq" id="WP_105039835.1">
    <property type="nucleotide sequence ID" value="NZ_PPSL01000003.1"/>
</dbReference>